<name>A0AAV4MIH1_CAEEX</name>
<keyword evidence="3" id="KW-1185">Reference proteome</keyword>
<evidence type="ECO:0000256" key="1">
    <source>
        <dbReference type="SAM" id="MobiDB-lite"/>
    </source>
</evidence>
<dbReference type="EMBL" id="BPLR01002286">
    <property type="protein sequence ID" value="GIX72163.1"/>
    <property type="molecule type" value="Genomic_DNA"/>
</dbReference>
<evidence type="ECO:0000313" key="3">
    <source>
        <dbReference type="Proteomes" id="UP001054945"/>
    </source>
</evidence>
<dbReference type="AlphaFoldDB" id="A0AAV4MIH1"/>
<sequence>MFSSHYPDYIDPTMPTTTNPYPNDPGPPSP</sequence>
<feature type="region of interest" description="Disordered" evidence="1">
    <location>
        <begin position="1"/>
        <end position="30"/>
    </location>
</feature>
<comment type="caution">
    <text evidence="2">The sequence shown here is derived from an EMBL/GenBank/DDBJ whole genome shotgun (WGS) entry which is preliminary data.</text>
</comment>
<protein>
    <submittedName>
        <fullName evidence="2">Uncharacterized protein</fullName>
    </submittedName>
</protein>
<reference evidence="2 3" key="1">
    <citation type="submission" date="2021-06" db="EMBL/GenBank/DDBJ databases">
        <title>Caerostris extrusa draft genome.</title>
        <authorList>
            <person name="Kono N."/>
            <person name="Arakawa K."/>
        </authorList>
    </citation>
    <scope>NUCLEOTIDE SEQUENCE [LARGE SCALE GENOMIC DNA]</scope>
</reference>
<organism evidence="2 3">
    <name type="scientific">Caerostris extrusa</name>
    <name type="common">Bark spider</name>
    <name type="synonym">Caerostris bankana</name>
    <dbReference type="NCBI Taxonomy" id="172846"/>
    <lineage>
        <taxon>Eukaryota</taxon>
        <taxon>Metazoa</taxon>
        <taxon>Ecdysozoa</taxon>
        <taxon>Arthropoda</taxon>
        <taxon>Chelicerata</taxon>
        <taxon>Arachnida</taxon>
        <taxon>Araneae</taxon>
        <taxon>Araneomorphae</taxon>
        <taxon>Entelegynae</taxon>
        <taxon>Araneoidea</taxon>
        <taxon>Araneidae</taxon>
        <taxon>Caerostris</taxon>
    </lineage>
</organism>
<feature type="non-terminal residue" evidence="2">
    <location>
        <position position="30"/>
    </location>
</feature>
<dbReference type="Proteomes" id="UP001054945">
    <property type="component" value="Unassembled WGS sequence"/>
</dbReference>
<accession>A0AAV4MIH1</accession>
<proteinExistence type="predicted"/>
<evidence type="ECO:0000313" key="2">
    <source>
        <dbReference type="EMBL" id="GIX72163.1"/>
    </source>
</evidence>
<gene>
    <name evidence="2" type="ORF">CEXT_186741</name>
</gene>
<feature type="compositionally biased region" description="Low complexity" evidence="1">
    <location>
        <begin position="12"/>
        <end position="21"/>
    </location>
</feature>